<feature type="domain" description="DUF4236" evidence="1">
    <location>
        <begin position="3"/>
        <end position="34"/>
    </location>
</feature>
<dbReference type="InterPro" id="IPR025330">
    <property type="entry name" value="DUF4236"/>
</dbReference>
<reference evidence="2" key="1">
    <citation type="journal article" date="2016" name="Genome Announc.">
        <title>Draft Genome Sequences of Two Novel Amoeba-Resistant Intranuclear Bacteria, 'Candidatus Berkiella cookevillensis' and 'Candidatus Berkiella aquae'.</title>
        <authorList>
            <person name="Mehari Y.T."/>
            <person name="Arivett B.A."/>
            <person name="Farone A.L."/>
            <person name="Gunderson J.H."/>
            <person name="Farone M.B."/>
        </authorList>
    </citation>
    <scope>NUCLEOTIDE SEQUENCE</scope>
    <source>
        <strain evidence="2">CC99</strain>
    </source>
</reference>
<comment type="caution">
    <text evidence="2">The sequence shown here is derived from an EMBL/GenBank/DDBJ whole genome shotgun (WGS) entry which is preliminary data.</text>
</comment>
<dbReference type="AlphaFoldDB" id="A0AAE3L518"/>
<name>A0AAE3L518_9GAMM</name>
<sequence length="35" mass="3950">MTLRFRRTIKIVPGIRLNLGKRGMSISTGVRGVHQ</sequence>
<protein>
    <submittedName>
        <fullName evidence="2">DUF4236 domain-containing protein</fullName>
    </submittedName>
</protein>
<dbReference type="RefSeq" id="WP_077065444.1">
    <property type="nucleotide sequence ID" value="NZ_LKHV02000001.1"/>
</dbReference>
<evidence type="ECO:0000313" key="3">
    <source>
        <dbReference type="Proteomes" id="UP000051494"/>
    </source>
</evidence>
<dbReference type="Proteomes" id="UP000051494">
    <property type="component" value="Unassembled WGS sequence"/>
</dbReference>
<reference evidence="2" key="2">
    <citation type="submission" date="2021-06" db="EMBL/GenBank/DDBJ databases">
        <title>Genomic Description and Analysis of Intracellular Bacteria, Candidatus Berkiella cookevillensis and Candidatus Berkiella aquae.</title>
        <authorList>
            <person name="Kidane D.T."/>
            <person name="Mehari Y.T."/>
            <person name="Rice F.C."/>
            <person name="Arivett B.A."/>
            <person name="Farone A.L."/>
            <person name="Berk S.G."/>
            <person name="Farone M.B."/>
        </authorList>
    </citation>
    <scope>NUCLEOTIDE SEQUENCE</scope>
    <source>
        <strain evidence="2">CC99</strain>
    </source>
</reference>
<dbReference type="EMBL" id="LKHV02000001">
    <property type="protein sequence ID" value="MCS5709202.1"/>
    <property type="molecule type" value="Genomic_DNA"/>
</dbReference>
<keyword evidence="3" id="KW-1185">Reference proteome</keyword>
<evidence type="ECO:0000259" key="1">
    <source>
        <dbReference type="Pfam" id="PF14020"/>
    </source>
</evidence>
<evidence type="ECO:0000313" key="2">
    <source>
        <dbReference type="EMBL" id="MCS5709202.1"/>
    </source>
</evidence>
<gene>
    <name evidence="2" type="ORF">CC99x_009820</name>
</gene>
<proteinExistence type="predicted"/>
<organism evidence="2 3">
    <name type="scientific">Candidatus Berkiella cookevillensis</name>
    <dbReference type="NCBI Taxonomy" id="437022"/>
    <lineage>
        <taxon>Bacteria</taxon>
        <taxon>Pseudomonadati</taxon>
        <taxon>Pseudomonadota</taxon>
        <taxon>Gammaproteobacteria</taxon>
        <taxon>Candidatus Berkiellales</taxon>
        <taxon>Candidatus Berkiellaceae</taxon>
        <taxon>Candidatus Berkiella</taxon>
    </lineage>
</organism>
<dbReference type="Pfam" id="PF14020">
    <property type="entry name" value="DUF4236"/>
    <property type="match status" value="1"/>
</dbReference>
<accession>A0AAE3L518</accession>